<dbReference type="Gene3D" id="3.90.79.10">
    <property type="entry name" value="Nucleoside Triphosphate Pyrophosphohydrolase"/>
    <property type="match status" value="1"/>
</dbReference>
<dbReference type="EMBL" id="VUMH01000005">
    <property type="protein sequence ID" value="MSS27723.1"/>
    <property type="molecule type" value="Genomic_DNA"/>
</dbReference>
<dbReference type="RefSeq" id="WP_154510448.1">
    <property type="nucleotide sequence ID" value="NZ_JAXELC010000015.1"/>
</dbReference>
<dbReference type="AlphaFoldDB" id="A0A6L5XKE8"/>
<dbReference type="SUPFAM" id="SSF55811">
    <property type="entry name" value="Nudix"/>
    <property type="match status" value="1"/>
</dbReference>
<keyword evidence="1" id="KW-0378">Hydrolase</keyword>
<protein>
    <submittedName>
        <fullName evidence="1">NUDIX hydrolase</fullName>
    </submittedName>
</protein>
<gene>
    <name evidence="1" type="ORF">FYJ44_06590</name>
</gene>
<reference evidence="1 2" key="1">
    <citation type="submission" date="2019-09" db="EMBL/GenBank/DDBJ databases">
        <title>In-depth cultivation of the pig gut microbiome towards novel bacterial diversity and tailored functional studies.</title>
        <authorList>
            <person name="Wylensek D."/>
            <person name="Hitch T.C.A."/>
            <person name="Clavel T."/>
        </authorList>
    </citation>
    <scope>NUCLEOTIDE SEQUENCE [LARGE SCALE GENOMIC DNA]</scope>
    <source>
        <strain evidence="1 2">PG-178-WT-4</strain>
    </source>
</reference>
<sequence>MKQNLYPGLKNAALFLEVVDERNTPLCVMAEKDVLRQRLRHRAVALLIRDSAGRALLTFRAGRGWGFSSFALVRAGQAFEARARAMLREDWREEGGRLLSLGFCPPCPESRQAFVALFEARLPAALAAQKALDPDRNMLLDYDELKGLRAHFDDLLSPFMRVAVQGGYVRPR</sequence>
<dbReference type="InterPro" id="IPR015797">
    <property type="entry name" value="NUDIX_hydrolase-like_dom_sf"/>
</dbReference>
<evidence type="ECO:0000313" key="1">
    <source>
        <dbReference type="EMBL" id="MSS27723.1"/>
    </source>
</evidence>
<dbReference type="Proteomes" id="UP000477488">
    <property type="component" value="Unassembled WGS sequence"/>
</dbReference>
<proteinExistence type="predicted"/>
<accession>A0A6L5XKE8</accession>
<keyword evidence="2" id="KW-1185">Reference proteome</keyword>
<dbReference type="GO" id="GO:0016787">
    <property type="term" value="F:hydrolase activity"/>
    <property type="evidence" value="ECO:0007669"/>
    <property type="project" value="UniProtKB-KW"/>
</dbReference>
<name>A0A6L5XKE8_9BACT</name>
<organism evidence="1 2">
    <name type="scientific">Desulfovibrio porci</name>
    <dbReference type="NCBI Taxonomy" id="2605782"/>
    <lineage>
        <taxon>Bacteria</taxon>
        <taxon>Pseudomonadati</taxon>
        <taxon>Thermodesulfobacteriota</taxon>
        <taxon>Desulfovibrionia</taxon>
        <taxon>Desulfovibrionales</taxon>
        <taxon>Desulfovibrionaceae</taxon>
        <taxon>Desulfovibrio</taxon>
    </lineage>
</organism>
<comment type="caution">
    <text evidence="1">The sequence shown here is derived from an EMBL/GenBank/DDBJ whole genome shotgun (WGS) entry which is preliminary data.</text>
</comment>
<evidence type="ECO:0000313" key="2">
    <source>
        <dbReference type="Proteomes" id="UP000477488"/>
    </source>
</evidence>